<evidence type="ECO:0000256" key="3">
    <source>
        <dbReference type="ARBA" id="ARBA00022723"/>
    </source>
</evidence>
<protein>
    <submittedName>
        <fullName evidence="6">A disintegrin and metalloproteinase with thrombospondin motifs</fullName>
    </submittedName>
</protein>
<dbReference type="Pfam" id="PF19236">
    <property type="entry name" value="ADAMTS_CR_3"/>
    <property type="match status" value="1"/>
</dbReference>
<keyword evidence="4" id="KW-1015">Disulfide bond</keyword>
<evidence type="ECO:0000256" key="1">
    <source>
        <dbReference type="ARBA" id="ARBA00004613"/>
    </source>
</evidence>
<evidence type="ECO:0000256" key="2">
    <source>
        <dbReference type="ARBA" id="ARBA00022525"/>
    </source>
</evidence>
<comment type="subcellular location">
    <subcellularLocation>
        <location evidence="1">Secreted</location>
    </subcellularLocation>
</comment>
<dbReference type="InterPro" id="IPR013273">
    <property type="entry name" value="ADAMTS/ADAMTS-like"/>
</dbReference>
<dbReference type="Pfam" id="PF00090">
    <property type="entry name" value="TSP_1"/>
    <property type="match status" value="3"/>
</dbReference>
<dbReference type="InterPro" id="IPR000884">
    <property type="entry name" value="TSP1_rpt"/>
</dbReference>
<dbReference type="SMART" id="SM00209">
    <property type="entry name" value="TSP1"/>
    <property type="match status" value="12"/>
</dbReference>
<accession>A0ABN7B597</accession>
<dbReference type="Proteomes" id="UP001307889">
    <property type="component" value="Chromosome 9"/>
</dbReference>
<keyword evidence="2" id="KW-0964">Secreted</keyword>
<dbReference type="InterPro" id="IPR012314">
    <property type="entry name" value="Pept_M12B_GON-ADAMTSs"/>
</dbReference>
<dbReference type="Pfam" id="PF19030">
    <property type="entry name" value="TSP1_ADAMTS"/>
    <property type="match status" value="7"/>
</dbReference>
<dbReference type="GO" id="GO:0008237">
    <property type="term" value="F:metallopeptidase activity"/>
    <property type="evidence" value="ECO:0007669"/>
    <property type="project" value="UniProtKB-KW"/>
</dbReference>
<dbReference type="InterPro" id="IPR050439">
    <property type="entry name" value="ADAMTS_ADAMTS-like"/>
</dbReference>
<dbReference type="InterPro" id="IPR045371">
    <property type="entry name" value="ADAMTS_CR_3"/>
</dbReference>
<dbReference type="Pfam" id="PF08685">
    <property type="entry name" value="GON"/>
    <property type="match status" value="1"/>
</dbReference>
<reference evidence="6 7" key="1">
    <citation type="submission" date="2023-09" db="EMBL/GenBank/DDBJ databases">
        <title>Nesidiocoris tenuis whole genome shotgun sequence.</title>
        <authorList>
            <person name="Shibata T."/>
            <person name="Shimoda M."/>
            <person name="Kobayashi T."/>
            <person name="Uehara T."/>
        </authorList>
    </citation>
    <scope>NUCLEOTIDE SEQUENCE [LARGE SCALE GENOMIC DNA]</scope>
    <source>
        <strain evidence="6 7">Japan</strain>
    </source>
</reference>
<dbReference type="Gene3D" id="2.60.120.830">
    <property type="match status" value="1"/>
</dbReference>
<dbReference type="Pfam" id="PF05986">
    <property type="entry name" value="ADAMTS_spacer1"/>
    <property type="match status" value="1"/>
</dbReference>
<evidence type="ECO:0000313" key="6">
    <source>
        <dbReference type="EMBL" id="BES98774.1"/>
    </source>
</evidence>
<dbReference type="Gene3D" id="3.40.1620.60">
    <property type="match status" value="2"/>
</dbReference>
<dbReference type="InterPro" id="IPR036383">
    <property type="entry name" value="TSP1_rpt_sf"/>
</dbReference>
<dbReference type="PRINTS" id="PR01857">
    <property type="entry name" value="ADAMTSFAMILY"/>
</dbReference>
<evidence type="ECO:0000259" key="5">
    <source>
        <dbReference type="PROSITE" id="PS51046"/>
    </source>
</evidence>
<dbReference type="PROSITE" id="PS51046">
    <property type="entry name" value="GON"/>
    <property type="match status" value="1"/>
</dbReference>
<dbReference type="SUPFAM" id="SSF82895">
    <property type="entry name" value="TSP-1 type 1 repeat"/>
    <property type="match status" value="10"/>
</dbReference>
<dbReference type="PANTHER" id="PTHR13723">
    <property type="entry name" value="ADAMTS A DISINTEGRIN AND METALLOPROTEASE WITH THROMBOSPONDIN MOTIFS PROTEASE"/>
    <property type="match status" value="1"/>
</dbReference>
<keyword evidence="3" id="KW-0479">Metal-binding</keyword>
<dbReference type="EMBL" id="AP028917">
    <property type="protein sequence ID" value="BES98774.1"/>
    <property type="molecule type" value="Genomic_DNA"/>
</dbReference>
<dbReference type="PANTHER" id="PTHR13723:SF278">
    <property type="entry name" value="ADAM METALLOPEPTIDASE WITH THROMBOSPONDIN TYPE 1 MOTIF A, ISOFORM B"/>
    <property type="match status" value="1"/>
</dbReference>
<dbReference type="InterPro" id="IPR010294">
    <property type="entry name" value="ADAMTS_spacer1"/>
</dbReference>
<keyword evidence="6" id="KW-0645">Protease</keyword>
<evidence type="ECO:0000313" key="7">
    <source>
        <dbReference type="Proteomes" id="UP001307889"/>
    </source>
</evidence>
<keyword evidence="6" id="KW-0482">Metalloprotease</keyword>
<gene>
    <name evidence="6" type="ORF">NTJ_11589</name>
</gene>
<evidence type="ECO:0000256" key="4">
    <source>
        <dbReference type="ARBA" id="ARBA00023157"/>
    </source>
</evidence>
<dbReference type="Gene3D" id="2.20.100.10">
    <property type="entry name" value="Thrombospondin type-1 (TSP1) repeat"/>
    <property type="match status" value="10"/>
</dbReference>
<organism evidence="6 7">
    <name type="scientific">Nesidiocoris tenuis</name>
    <dbReference type="NCBI Taxonomy" id="355587"/>
    <lineage>
        <taxon>Eukaryota</taxon>
        <taxon>Metazoa</taxon>
        <taxon>Ecdysozoa</taxon>
        <taxon>Arthropoda</taxon>
        <taxon>Hexapoda</taxon>
        <taxon>Insecta</taxon>
        <taxon>Pterygota</taxon>
        <taxon>Neoptera</taxon>
        <taxon>Paraneoptera</taxon>
        <taxon>Hemiptera</taxon>
        <taxon>Heteroptera</taxon>
        <taxon>Panheteroptera</taxon>
        <taxon>Cimicomorpha</taxon>
        <taxon>Miridae</taxon>
        <taxon>Dicyphina</taxon>
        <taxon>Nesidiocoris</taxon>
    </lineage>
</organism>
<keyword evidence="7" id="KW-1185">Reference proteome</keyword>
<dbReference type="PROSITE" id="PS50092">
    <property type="entry name" value="TSP1"/>
    <property type="match status" value="10"/>
</dbReference>
<name>A0ABN7B597_9HEMI</name>
<proteinExistence type="predicted"/>
<sequence length="1275" mass="143833">MWCSNNSSDQHECRTGHMPWADGTPCHYHPQSNSAYQGRTGPDGWCHKGDCVPRDRTLFHPVDGEWGFWQEYGECSRTCGGGVKKAIRLCDSPPPANGGRYCIGQRVRYLSCNTQDCPPGTMDFREQQCAMHNNRKFTGKGLSDDIKWAPKYGGVPLEDRCKLYCRVLSSSAYYRLADKVIDGTPCGPENTYDICVDGACHRTGCDHILDSKTELDICGVCGGDNSTCLQKKGQYNESRYGYTHVVRIPKGASNLDIRQYAYNETVEDNNYIALMDSDSGEYILNGNFIITMFKKLILYEGTTLEYTGSGTVVERVNSSLPLNKDLIIEVLSVKDISPPNLIYEYTVQKNPDLYRWELDDEYTSCNKECHGERWRDFRCIKVDEEQAVAEEMCDDQEKPRRQIVICNTHCSLSWEVVSKSECSTPCGIGERTLTVKCIKNRIKDGKKSSVYDEACSHLLRPPRTENCTGTCDKTGWKYSPWGPCSVTCGDGKMKRTAKCVDSADRERDASECDPNERKLTEVCNSGDCPRWETAEWTPCSVSCGRGKKHRPYFCRVGNRMVNDHSMCAGQEPPVSEEPCDLGPCPYWKEDGPWSPCSATCGDGVSTVNLVCSVPFGCANATKPQQSKHCNVQPCPAQSENAFEYNTFPAKYSWRQKWSACSASCGHGRRTKTTQCYDNSNDRPVEARFCPELRGVSYEVNTCYKKCPQWRTEEWEPCSAICGEGFETRKVLCEGENGEILPDNNCTMYAKPIHERKCKETCHNNHDEGGGQYEVGPWSECSVTCGIGEQYRNVQCRKRFCHWQKPPKVQACNRGPCVFGEWAYGEWSSCNVTCGHGSSHLEVFCKTREGLLVPDKHCPRAKPRIVNTCYEGPCEKPRWRTEKWSACLLTNCTKTRRLYCTLGDERVDDSECADLLRRPKTTRPCKRMCPNGAVGPKQPFVWRPTKWSQCSASCGRGRRTRGVHCIKAGGNSGTTWRRGRWGREHVKDHHCPSPKPRTEEYCEGQNCRDKTKSVEQYTWEPGPWRTCSHPCSKKGKQERTIHCYNAQGVEVPRRFCPKSKKPPNKRKCEEVLCPTCRDLYLLKKEEDPQDGEYTLYPRGPSEPSAKIYCHDMSTGRPREFLTVNSENNYAMVFHENIRAPSGAECGDSPYRGYCGHYVSAQLASGFTVFYKLAINITTLTVIGNDWTFAKAARGDYIPVAEAGDCFSRICPQGSFKISLRETNFAVSRDSKWHTKPSHTYIRINRAEDGKTVDGRCGGCCGLCQPKDGIKLDLAPP</sequence>
<keyword evidence="6" id="KW-0378">Hydrolase</keyword>
<feature type="domain" description="GON" evidence="5">
    <location>
        <begin position="1071"/>
        <end position="1275"/>
    </location>
</feature>